<keyword evidence="2 6" id="KW-0812">Transmembrane</keyword>
<evidence type="ECO:0000313" key="10">
    <source>
        <dbReference type="Proteomes" id="UP001474120"/>
    </source>
</evidence>
<dbReference type="EMBL" id="JBCDNA010000001">
    <property type="protein sequence ID" value="MEL4455102.1"/>
    <property type="molecule type" value="Genomic_DNA"/>
</dbReference>
<feature type="transmembrane region" description="Helical" evidence="6">
    <location>
        <begin position="666"/>
        <end position="693"/>
    </location>
</feature>
<dbReference type="PANTHER" id="PTHR30071:SF1">
    <property type="entry name" value="CYTOCHROME B_B6 PROTEIN-RELATED"/>
    <property type="match status" value="1"/>
</dbReference>
<comment type="caution">
    <text evidence="9">The sequence shown here is derived from an EMBL/GenBank/DDBJ whole genome shotgun (WGS) entry which is preliminary data.</text>
</comment>
<feature type="transmembrane region" description="Helical" evidence="6">
    <location>
        <begin position="43"/>
        <end position="67"/>
    </location>
</feature>
<feature type="transmembrane region" description="Helical" evidence="6">
    <location>
        <begin position="875"/>
        <end position="899"/>
    </location>
</feature>
<feature type="transmembrane region" description="Helical" evidence="6">
    <location>
        <begin position="362"/>
        <end position="381"/>
    </location>
</feature>
<dbReference type="Pfam" id="PF01578">
    <property type="entry name" value="Cytochrom_C_asm"/>
    <property type="match status" value="1"/>
</dbReference>
<feature type="transmembrane region" description="Helical" evidence="6">
    <location>
        <begin position="762"/>
        <end position="790"/>
    </location>
</feature>
<evidence type="ECO:0000259" key="8">
    <source>
        <dbReference type="Pfam" id="PF05140"/>
    </source>
</evidence>
<protein>
    <submittedName>
        <fullName evidence="9">Cytochrome c biogenesis protein CcsA</fullName>
    </submittedName>
</protein>
<evidence type="ECO:0000256" key="1">
    <source>
        <dbReference type="ARBA" id="ARBA00004141"/>
    </source>
</evidence>
<feature type="transmembrane region" description="Helical" evidence="6">
    <location>
        <begin position="79"/>
        <end position="99"/>
    </location>
</feature>
<evidence type="ECO:0000256" key="4">
    <source>
        <dbReference type="ARBA" id="ARBA00022989"/>
    </source>
</evidence>
<dbReference type="Proteomes" id="UP001474120">
    <property type="component" value="Unassembled WGS sequence"/>
</dbReference>
<dbReference type="PANTHER" id="PTHR30071">
    <property type="entry name" value="HEME EXPORTER PROTEIN C"/>
    <property type="match status" value="1"/>
</dbReference>
<feature type="transmembrane region" description="Helical" evidence="6">
    <location>
        <begin position="728"/>
        <end position="747"/>
    </location>
</feature>
<feature type="transmembrane region" description="Helical" evidence="6">
    <location>
        <begin position="705"/>
        <end position="721"/>
    </location>
</feature>
<dbReference type="Pfam" id="PF05140">
    <property type="entry name" value="ResB"/>
    <property type="match status" value="1"/>
</dbReference>
<organism evidence="9 10">
    <name type="scientific">Lutimonas vermicola</name>
    <dbReference type="NCBI Taxonomy" id="414288"/>
    <lineage>
        <taxon>Bacteria</taxon>
        <taxon>Pseudomonadati</taxon>
        <taxon>Bacteroidota</taxon>
        <taxon>Flavobacteriia</taxon>
        <taxon>Flavobacteriales</taxon>
        <taxon>Flavobacteriaceae</taxon>
        <taxon>Lutimonas</taxon>
    </lineage>
</organism>
<feature type="transmembrane region" description="Helical" evidence="6">
    <location>
        <begin position="323"/>
        <end position="341"/>
    </location>
</feature>
<evidence type="ECO:0000259" key="7">
    <source>
        <dbReference type="Pfam" id="PF01578"/>
    </source>
</evidence>
<feature type="domain" description="ResB-like" evidence="8">
    <location>
        <begin position="213"/>
        <end position="311"/>
    </location>
</feature>
<keyword evidence="4 6" id="KW-1133">Transmembrane helix</keyword>
<comment type="subcellular location">
    <subcellularLocation>
        <location evidence="1">Membrane</location>
        <topology evidence="1">Multi-pass membrane protein</topology>
    </subcellularLocation>
</comment>
<gene>
    <name evidence="9" type="primary">ccsA</name>
    <name evidence="9" type="ORF">AABB81_04295</name>
</gene>
<dbReference type="RefSeq" id="WP_342158859.1">
    <property type="nucleotide sequence ID" value="NZ_JBCDNA010000001.1"/>
</dbReference>
<proteinExistence type="predicted"/>
<feature type="transmembrane region" description="Helical" evidence="6">
    <location>
        <begin position="12"/>
        <end position="31"/>
    </location>
</feature>
<feature type="transmembrane region" description="Helical" evidence="6">
    <location>
        <begin position="816"/>
        <end position="835"/>
    </location>
</feature>
<dbReference type="InterPro" id="IPR002541">
    <property type="entry name" value="Cyt_c_assembly"/>
</dbReference>
<feature type="transmembrane region" description="Helical" evidence="6">
    <location>
        <begin position="636"/>
        <end position="654"/>
    </location>
</feature>
<reference evidence="9 10" key="1">
    <citation type="submission" date="2024-04" db="EMBL/GenBank/DDBJ databases">
        <title>whole genome sequencing of Lutimonas vermicola strain IMCC1616.</title>
        <authorList>
            <person name="Bae S.S."/>
        </authorList>
    </citation>
    <scope>NUCLEOTIDE SEQUENCE [LARGE SCALE GENOMIC DNA]</scope>
    <source>
        <strain evidence="9 10">IMCC1616</strain>
    </source>
</reference>
<keyword evidence="10" id="KW-1185">Reference proteome</keyword>
<feature type="transmembrane region" description="Helical" evidence="6">
    <location>
        <begin position="850"/>
        <end position="868"/>
    </location>
</feature>
<accession>A0ABU9KY38</accession>
<keyword evidence="5 6" id="KW-0472">Membrane</keyword>
<dbReference type="InterPro" id="IPR007816">
    <property type="entry name" value="ResB-like_domain"/>
</dbReference>
<sequence>MREFWNFLFSSKFSMLLLFVFIIVIASATFIENSYDTTTVRLLIFNTWWFELLIFILAMLYLVNMYRKNLFRKEKIPQLVFHLSFIIILLGAGITRYFGFEAYMHIGENEKVSTIYSKEPYLQIRTIGGEIQYASDRPLYFSQIQKNDFQLNFSLPNQIVIKYLDYIHSAKLVSTEGSEEINYVPEESDQKSPDVLVVAVISNGKAYKAHLIYDTTKYIQKFQEFNFDGLAIEMTYGPKPFEMPFSLQLERFTLGKYPGSDFPSSSESEVLLIDDRVNAREPHLIYKNNVLDYNGYRFFQTSYDDDEKGTILSVNYDYYGTHITYLGYILMVLGVLLIFFSKRSHYAQLDHKIKEIRAKRKALILGILCIFGASDFCYSQADNYNPIAWEHSDKFGHLMVQTYDGRFSSVYSLATDILHKLSGKNSFTTKKGKKLDVMQIFLGMHVDSEYWKEQKFIRIRNKELREMIGVSGKFASFNQIDHPDLAVQLRTLAQNAFQKKASEQTNFDKELLKVVERMNVFVMSTKGTFLRLFPVQTAINNKWVSYRDSLAMTPITGDLIKINEELQLPVLNGNNLMKTYFVSTVNGRKINDYSFSNKIIEHINTLQRTLTSAEIVPSETTIKLEVIYTKTRVFDYLKYIFALLSIVLLTLSFIENFAEKPGKKILTAIRVTVAIFIAAFLFQSAGIGLRWYLSSHAPWSNGYEVLLFVAWSAVLGGFYMLRYSTITLALTGLTASLLLMVAGLSYYDPQLTNLTPVLKSYWLIIHVGIITIGYSFLAISFMTGLFNIILQIITPEKKIRLYTLGIQESTYLNEKIMTIGMFLTLIGTFIGGVWANESWGRYWGWDPKETWSLIIVLIYSVVLHFKYIPQMKSALIFNIGSVISFGSVLMTFVGVNYYFTKGLHSYASDDAPVFPFWAWVGIIGIFLLIVSAIFKENVHTKMQQKQQ</sequence>
<evidence type="ECO:0000256" key="5">
    <source>
        <dbReference type="ARBA" id="ARBA00023136"/>
    </source>
</evidence>
<name>A0ABU9KY38_9FLAO</name>
<dbReference type="InterPro" id="IPR045062">
    <property type="entry name" value="Cyt_c_biogenesis_CcsA/CcmC"/>
</dbReference>
<evidence type="ECO:0000256" key="2">
    <source>
        <dbReference type="ARBA" id="ARBA00022692"/>
    </source>
</evidence>
<feature type="transmembrane region" description="Helical" evidence="6">
    <location>
        <begin position="914"/>
        <end position="934"/>
    </location>
</feature>
<evidence type="ECO:0000256" key="3">
    <source>
        <dbReference type="ARBA" id="ARBA00022748"/>
    </source>
</evidence>
<keyword evidence="3" id="KW-0201">Cytochrome c-type biogenesis</keyword>
<feature type="domain" description="Cytochrome c assembly protein" evidence="7">
    <location>
        <begin position="699"/>
        <end position="898"/>
    </location>
</feature>
<evidence type="ECO:0000256" key="6">
    <source>
        <dbReference type="SAM" id="Phobius"/>
    </source>
</evidence>
<evidence type="ECO:0000313" key="9">
    <source>
        <dbReference type="EMBL" id="MEL4455102.1"/>
    </source>
</evidence>